<comment type="caution">
    <text evidence="4">The sequence shown here is derived from an EMBL/GenBank/DDBJ whole genome shotgun (WGS) entry which is preliminary data.</text>
</comment>
<evidence type="ECO:0000313" key="5">
    <source>
        <dbReference type="Proteomes" id="UP000663861"/>
    </source>
</evidence>
<sequence length="395" mass="44897">MGEMDAMFGATYIGVVVSTLLYGILTLQTYIYWFKYVHDSTFDRWFVLALWFMDTIQSICICHLQYHYTITNYANPEALQFNNWSLNFEVGFTAIITFMVQAFFARRAWYFTKRVGSRFTTTRKTQVLGIIVGILALMALGFGLGSFAMTWVLGRFSRFIEYRWLVGIWLGAAALCDVVIVYMLSNALTTQRTGFGRTDALINKLLWYTINTGLLTSLIAIVDLVSFCTMNNLVHMGFNMILGKFHMGFNMILGKLYTNTLLATLNARDIEPTNVVHVEEGSYNLKERQQNASHGQIKFIRPPGMTSSQDRAEPVIHLHTDTAVEVSNVETRRRSSQDQVVSNVETRRRSSQDQVYQGHQVVVIPHSSTAYNPNKDIEFDADGTDSVDSFNKGRS</sequence>
<evidence type="ECO:0000256" key="2">
    <source>
        <dbReference type="SAM" id="Phobius"/>
    </source>
</evidence>
<evidence type="ECO:0000313" key="4">
    <source>
        <dbReference type="EMBL" id="CAE6475716.1"/>
    </source>
</evidence>
<feature type="transmembrane region" description="Helical" evidence="2">
    <location>
        <begin position="45"/>
        <end position="66"/>
    </location>
</feature>
<organism evidence="4 5">
    <name type="scientific">Rhizoctonia solani</name>
    <dbReference type="NCBI Taxonomy" id="456999"/>
    <lineage>
        <taxon>Eukaryota</taxon>
        <taxon>Fungi</taxon>
        <taxon>Dikarya</taxon>
        <taxon>Basidiomycota</taxon>
        <taxon>Agaricomycotina</taxon>
        <taxon>Agaricomycetes</taxon>
        <taxon>Cantharellales</taxon>
        <taxon>Ceratobasidiaceae</taxon>
        <taxon>Rhizoctonia</taxon>
    </lineage>
</organism>
<evidence type="ECO:0000259" key="3">
    <source>
        <dbReference type="Pfam" id="PF20152"/>
    </source>
</evidence>
<feature type="transmembrane region" description="Helical" evidence="2">
    <location>
        <begin position="12"/>
        <end position="33"/>
    </location>
</feature>
<dbReference type="EMBL" id="CAJMWY010001806">
    <property type="protein sequence ID" value="CAE6475716.1"/>
    <property type="molecule type" value="Genomic_DNA"/>
</dbReference>
<keyword evidence="2" id="KW-0812">Transmembrane</keyword>
<dbReference type="Pfam" id="PF20152">
    <property type="entry name" value="DUF6534"/>
    <property type="match status" value="1"/>
</dbReference>
<dbReference type="AlphaFoldDB" id="A0A8H3C8I6"/>
<keyword evidence="2" id="KW-1133">Transmembrane helix</keyword>
<name>A0A8H3C8I6_9AGAM</name>
<feature type="transmembrane region" description="Helical" evidence="2">
    <location>
        <begin position="205"/>
        <end position="227"/>
    </location>
</feature>
<proteinExistence type="predicted"/>
<reference evidence="4" key="1">
    <citation type="submission" date="2021-01" db="EMBL/GenBank/DDBJ databases">
        <authorList>
            <person name="Kaushik A."/>
        </authorList>
    </citation>
    <scope>NUCLEOTIDE SEQUENCE</scope>
    <source>
        <strain evidence="4">AG4-RS23</strain>
    </source>
</reference>
<feature type="domain" description="DUF6534" evidence="3">
    <location>
        <begin position="173"/>
        <end position="269"/>
    </location>
</feature>
<accession>A0A8H3C8I6</accession>
<keyword evidence="2" id="KW-0472">Membrane</keyword>
<feature type="transmembrane region" description="Helical" evidence="2">
    <location>
        <begin position="164"/>
        <end position="184"/>
    </location>
</feature>
<dbReference type="PANTHER" id="PTHR40465:SF1">
    <property type="entry name" value="DUF6534 DOMAIN-CONTAINING PROTEIN"/>
    <property type="match status" value="1"/>
</dbReference>
<evidence type="ECO:0000256" key="1">
    <source>
        <dbReference type="SAM" id="MobiDB-lite"/>
    </source>
</evidence>
<feature type="transmembrane region" description="Helical" evidence="2">
    <location>
        <begin position="86"/>
        <end position="106"/>
    </location>
</feature>
<feature type="region of interest" description="Disordered" evidence="1">
    <location>
        <begin position="330"/>
        <end position="356"/>
    </location>
</feature>
<dbReference type="InterPro" id="IPR045339">
    <property type="entry name" value="DUF6534"/>
</dbReference>
<dbReference type="Proteomes" id="UP000663861">
    <property type="component" value="Unassembled WGS sequence"/>
</dbReference>
<gene>
    <name evidence="4" type="ORF">RDB_LOCUS90218</name>
</gene>
<dbReference type="PANTHER" id="PTHR40465">
    <property type="entry name" value="CHROMOSOME 1, WHOLE GENOME SHOTGUN SEQUENCE"/>
    <property type="match status" value="1"/>
</dbReference>
<feature type="transmembrane region" description="Helical" evidence="2">
    <location>
        <begin position="127"/>
        <end position="152"/>
    </location>
</feature>
<protein>
    <recommendedName>
        <fullName evidence="3">DUF6534 domain-containing protein</fullName>
    </recommendedName>
</protein>